<keyword evidence="1" id="KW-0812">Transmembrane</keyword>
<reference evidence="2 3" key="1">
    <citation type="submission" date="2023-09" db="EMBL/GenBank/DDBJ databases">
        <title>Buttiauxella selenatireducens sp. nov., isolated from the rhizosphere of Cardamine hupingshanesis.</title>
        <authorList>
            <person name="Zhang S."/>
            <person name="Xu Z."/>
            <person name="Wang H."/>
            <person name="Guo Y."/>
        </authorList>
    </citation>
    <scope>NUCLEOTIDE SEQUENCE [LARGE SCALE GENOMIC DNA]</scope>
    <source>
        <strain evidence="2 3">R73</strain>
    </source>
</reference>
<dbReference type="EMBL" id="CP133838">
    <property type="protein sequence ID" value="WMY73211.1"/>
    <property type="molecule type" value="Genomic_DNA"/>
</dbReference>
<dbReference type="Proteomes" id="UP001246690">
    <property type="component" value="Chromosome"/>
</dbReference>
<dbReference type="RefSeq" id="WP_309875510.1">
    <property type="nucleotide sequence ID" value="NZ_CP133838.1"/>
</dbReference>
<sequence length="52" mass="5646">MSFNTQTMTPTLVAGILTKGALVLLLTAFNACLLAWQSSGYFKVANVRRVAR</sequence>
<proteinExistence type="predicted"/>
<accession>A0ABY9S7U5</accession>
<name>A0ABY9S7U5_9ENTR</name>
<protein>
    <submittedName>
        <fullName evidence="2">Uncharacterized protein</fullName>
    </submittedName>
</protein>
<keyword evidence="1" id="KW-0472">Membrane</keyword>
<organism evidence="2 3">
    <name type="scientific">Buttiauxella selenatireducens</name>
    <dbReference type="NCBI Taxonomy" id="3073902"/>
    <lineage>
        <taxon>Bacteria</taxon>
        <taxon>Pseudomonadati</taxon>
        <taxon>Pseudomonadota</taxon>
        <taxon>Gammaproteobacteria</taxon>
        <taxon>Enterobacterales</taxon>
        <taxon>Enterobacteriaceae</taxon>
        <taxon>Buttiauxella</taxon>
    </lineage>
</organism>
<evidence type="ECO:0000313" key="2">
    <source>
        <dbReference type="EMBL" id="WMY73211.1"/>
    </source>
</evidence>
<keyword evidence="1" id="KW-1133">Transmembrane helix</keyword>
<feature type="transmembrane region" description="Helical" evidence="1">
    <location>
        <begin position="12"/>
        <end position="36"/>
    </location>
</feature>
<keyword evidence="3" id="KW-1185">Reference proteome</keyword>
<evidence type="ECO:0000256" key="1">
    <source>
        <dbReference type="SAM" id="Phobius"/>
    </source>
</evidence>
<evidence type="ECO:0000313" key="3">
    <source>
        <dbReference type="Proteomes" id="UP001246690"/>
    </source>
</evidence>
<gene>
    <name evidence="2" type="ORF">RHD99_17320</name>
</gene>